<dbReference type="GO" id="GO:0003700">
    <property type="term" value="F:DNA-binding transcription factor activity"/>
    <property type="evidence" value="ECO:0007669"/>
    <property type="project" value="TreeGrafter"/>
</dbReference>
<dbReference type="Gene3D" id="1.10.10.60">
    <property type="entry name" value="Homeodomain-like"/>
    <property type="match status" value="1"/>
</dbReference>
<organism evidence="6 7">
    <name type="scientific">Streptomyces diastatochromogenes</name>
    <dbReference type="NCBI Taxonomy" id="42236"/>
    <lineage>
        <taxon>Bacteria</taxon>
        <taxon>Bacillati</taxon>
        <taxon>Actinomycetota</taxon>
        <taxon>Actinomycetes</taxon>
        <taxon>Kitasatosporales</taxon>
        <taxon>Streptomycetaceae</taxon>
        <taxon>Streptomyces</taxon>
    </lineage>
</organism>
<evidence type="ECO:0000256" key="3">
    <source>
        <dbReference type="ARBA" id="ARBA00023163"/>
    </source>
</evidence>
<dbReference type="InterPro" id="IPR050109">
    <property type="entry name" value="HTH-type_TetR-like_transc_reg"/>
</dbReference>
<dbReference type="PANTHER" id="PTHR30055">
    <property type="entry name" value="HTH-TYPE TRANSCRIPTIONAL REGULATOR RUTR"/>
    <property type="match status" value="1"/>
</dbReference>
<dbReference type="SUPFAM" id="SSF46689">
    <property type="entry name" value="Homeodomain-like"/>
    <property type="match status" value="1"/>
</dbReference>
<keyword evidence="7" id="KW-1185">Reference proteome</keyword>
<keyword evidence="1" id="KW-0805">Transcription regulation</keyword>
<comment type="caution">
    <text evidence="6">The sequence shown here is derived from an EMBL/GenBank/DDBJ whole genome shotgun (WGS) entry which is preliminary data.</text>
</comment>
<dbReference type="PROSITE" id="PS50977">
    <property type="entry name" value="HTH_TETR_2"/>
    <property type="match status" value="1"/>
</dbReference>
<dbReference type="Pfam" id="PF17932">
    <property type="entry name" value="TetR_C_24"/>
    <property type="match status" value="1"/>
</dbReference>
<evidence type="ECO:0000313" key="6">
    <source>
        <dbReference type="EMBL" id="OXZ00542.1"/>
    </source>
</evidence>
<accession>A0A233SY21</accession>
<name>A0A233SY21_STRDA</name>
<gene>
    <name evidence="6" type="ORF">BEK98_00270</name>
</gene>
<dbReference type="EMBL" id="MCGQ01000001">
    <property type="protein sequence ID" value="OXZ00542.1"/>
    <property type="molecule type" value="Genomic_DNA"/>
</dbReference>
<evidence type="ECO:0000313" key="7">
    <source>
        <dbReference type="Proteomes" id="UP000215483"/>
    </source>
</evidence>
<dbReference type="Proteomes" id="UP000215483">
    <property type="component" value="Unassembled WGS sequence"/>
</dbReference>
<dbReference type="PRINTS" id="PR00455">
    <property type="entry name" value="HTHTETR"/>
</dbReference>
<evidence type="ECO:0000259" key="5">
    <source>
        <dbReference type="PROSITE" id="PS50977"/>
    </source>
</evidence>
<dbReference type="InterPro" id="IPR001647">
    <property type="entry name" value="HTH_TetR"/>
</dbReference>
<reference evidence="6 7" key="1">
    <citation type="submission" date="2016-07" db="EMBL/GenBank/DDBJ databases">
        <title>Draft genome of Streptomyces diastatochromogenes.</title>
        <authorList>
            <person name="Podduturi R."/>
            <person name="Lukassen M.B."/>
            <person name="Clausen N."/>
            <person name="Nielsen J.L."/>
            <person name="Jorgensen N.O."/>
        </authorList>
    </citation>
    <scope>NUCLEOTIDE SEQUENCE [LARGE SCALE GENOMIC DNA]</scope>
    <source>
        <strain evidence="6 7">DSM 40608</strain>
    </source>
</reference>
<evidence type="ECO:0000256" key="1">
    <source>
        <dbReference type="ARBA" id="ARBA00023015"/>
    </source>
</evidence>
<feature type="domain" description="HTH tetR-type" evidence="5">
    <location>
        <begin position="17"/>
        <end position="77"/>
    </location>
</feature>
<protein>
    <submittedName>
        <fullName evidence="6">TetR family transcriptional regulator</fullName>
    </submittedName>
</protein>
<feature type="DNA-binding region" description="H-T-H motif" evidence="4">
    <location>
        <begin position="40"/>
        <end position="59"/>
    </location>
</feature>
<dbReference type="AlphaFoldDB" id="A0A233SY21"/>
<evidence type="ECO:0000256" key="4">
    <source>
        <dbReference type="PROSITE-ProRule" id="PRU00335"/>
    </source>
</evidence>
<dbReference type="GO" id="GO:0000976">
    <property type="term" value="F:transcription cis-regulatory region binding"/>
    <property type="evidence" value="ECO:0007669"/>
    <property type="project" value="TreeGrafter"/>
</dbReference>
<dbReference type="InterPro" id="IPR041490">
    <property type="entry name" value="KstR2_TetR_C"/>
</dbReference>
<dbReference type="InterPro" id="IPR036271">
    <property type="entry name" value="Tet_transcr_reg_TetR-rel_C_sf"/>
</dbReference>
<keyword evidence="2 4" id="KW-0238">DNA-binding</keyword>
<proteinExistence type="predicted"/>
<keyword evidence="3" id="KW-0804">Transcription</keyword>
<sequence>MSRTPVQSRATRQGRPTYDRDSLLEVAVTVFNERGYDGTGMEELAKRLGLSKSSIYHHVSGKEELLGLAVGRALDALFAGLDEVPDPSATATARLEHVVHRSVEVLAAELPYVTLLLRVRGNSDVEQQALERRREFDHRVAELVTRAAAEGGVRDDFDPHLISRLLFGTVNSLIEWYRPEGGMPVAALADALTAVLFDGLRGRSAS</sequence>
<dbReference type="RefSeq" id="WP_167444058.1">
    <property type="nucleotide sequence ID" value="NZ_MCGQ01000001.1"/>
</dbReference>
<dbReference type="InterPro" id="IPR009057">
    <property type="entry name" value="Homeodomain-like_sf"/>
</dbReference>
<evidence type="ECO:0000256" key="2">
    <source>
        <dbReference type="ARBA" id="ARBA00023125"/>
    </source>
</evidence>
<dbReference type="Gene3D" id="1.10.357.10">
    <property type="entry name" value="Tetracycline Repressor, domain 2"/>
    <property type="match status" value="1"/>
</dbReference>
<dbReference type="SUPFAM" id="SSF48498">
    <property type="entry name" value="Tetracyclin repressor-like, C-terminal domain"/>
    <property type="match status" value="1"/>
</dbReference>
<dbReference type="PANTHER" id="PTHR30055:SF234">
    <property type="entry name" value="HTH-TYPE TRANSCRIPTIONAL REGULATOR BETI"/>
    <property type="match status" value="1"/>
</dbReference>
<dbReference type="Pfam" id="PF00440">
    <property type="entry name" value="TetR_N"/>
    <property type="match status" value="1"/>
</dbReference>